<dbReference type="OrthoDB" id="1685042at2759"/>
<dbReference type="PROSITE" id="PS50126">
    <property type="entry name" value="S1"/>
    <property type="match status" value="1"/>
</dbReference>
<accession>A0A9W8LZV8</accession>
<organism evidence="6 7">
    <name type="scientific">Coemansia brasiliensis</name>
    <dbReference type="NCBI Taxonomy" id="2650707"/>
    <lineage>
        <taxon>Eukaryota</taxon>
        <taxon>Fungi</taxon>
        <taxon>Fungi incertae sedis</taxon>
        <taxon>Zoopagomycota</taxon>
        <taxon>Kickxellomycotina</taxon>
        <taxon>Kickxellomycetes</taxon>
        <taxon>Kickxellales</taxon>
        <taxon>Kickxellaceae</taxon>
        <taxon>Coemansia</taxon>
    </lineage>
</organism>
<dbReference type="SUPFAM" id="SSF116742">
    <property type="entry name" value="eIF2alpha middle domain-like"/>
    <property type="match status" value="1"/>
</dbReference>
<dbReference type="PANTHER" id="PTHR10602">
    <property type="entry name" value="EUKARYOTIC TRANSLATION INITIATION FACTOR 2 SUBUNIT 1"/>
    <property type="match status" value="1"/>
</dbReference>
<dbReference type="Gene3D" id="2.40.50.140">
    <property type="entry name" value="Nucleic acid-binding proteins"/>
    <property type="match status" value="1"/>
</dbReference>
<reference evidence="6" key="1">
    <citation type="submission" date="2022-07" db="EMBL/GenBank/DDBJ databases">
        <title>Phylogenomic reconstructions and comparative analyses of Kickxellomycotina fungi.</title>
        <authorList>
            <person name="Reynolds N.K."/>
            <person name="Stajich J.E."/>
            <person name="Barry K."/>
            <person name="Grigoriev I.V."/>
            <person name="Crous P."/>
            <person name="Smith M.E."/>
        </authorList>
    </citation>
    <scope>NUCLEOTIDE SEQUENCE</scope>
    <source>
        <strain evidence="6">NRRL 1566</strain>
    </source>
</reference>
<dbReference type="GO" id="GO:0043022">
    <property type="term" value="F:ribosome binding"/>
    <property type="evidence" value="ECO:0007669"/>
    <property type="project" value="TreeGrafter"/>
</dbReference>
<evidence type="ECO:0000313" key="6">
    <source>
        <dbReference type="EMBL" id="KAJ2852116.1"/>
    </source>
</evidence>
<proteinExistence type="inferred from homology"/>
<dbReference type="Gene3D" id="1.10.150.190">
    <property type="entry name" value="Translation initiation factor 2, subunit 1, domain 2"/>
    <property type="match status" value="1"/>
</dbReference>
<dbReference type="InterPro" id="IPR024055">
    <property type="entry name" value="TIF2_asu_C"/>
</dbReference>
<dbReference type="InterPro" id="IPR011488">
    <property type="entry name" value="TIF_2_asu"/>
</dbReference>
<dbReference type="GO" id="GO:0003743">
    <property type="term" value="F:translation initiation factor activity"/>
    <property type="evidence" value="ECO:0007669"/>
    <property type="project" value="UniProtKB-KW"/>
</dbReference>
<dbReference type="FunFam" id="2.40.50.140:FF:000015">
    <property type="entry name" value="Eukaryotic translation initiation factor 2 subunit alpha"/>
    <property type="match status" value="1"/>
</dbReference>
<dbReference type="AlphaFoldDB" id="A0A9W8LZV8"/>
<dbReference type="InterPro" id="IPR044126">
    <property type="entry name" value="S1_IF2_alpha"/>
</dbReference>
<dbReference type="SMART" id="SM00316">
    <property type="entry name" value="S1"/>
    <property type="match status" value="1"/>
</dbReference>
<evidence type="ECO:0000259" key="5">
    <source>
        <dbReference type="PROSITE" id="PS50126"/>
    </source>
</evidence>
<feature type="compositionally biased region" description="Basic and acidic residues" evidence="4">
    <location>
        <begin position="272"/>
        <end position="290"/>
    </location>
</feature>
<keyword evidence="3" id="KW-0648">Protein biosynthesis</keyword>
<protein>
    <recommendedName>
        <fullName evidence="5">S1 motif domain-containing protein</fullName>
    </recommendedName>
</protein>
<sequence length="303" mass="34293">MNCRFYESKYPSPGDIVMAKIILISDDEIGAYVQLEEYGGIEGMIPLSELSRRRIRSVQKLLRVGSSEPLVVMRVDQAKGYIDLSKKSVAPEEAQMCEDRFKKSRKVHTIITHVADKRGVKPEEYYEKFGWPLYAKYGHAYHAFKLAVSDPQAVFGEFDLEPGLLDELMVDISRHMKPQRAKLRAKVDVRCFSFEGIEAIRRALKAAQDVSTEKTKLDITLIAPPEYVISTESINPEEDIKLINRAIEAAEKAIKEEGGALKVLVSPKQISDQEEKELQDLMHRAERENAEVSGDEDSDDNGF</sequence>
<dbReference type="CDD" id="cd04452">
    <property type="entry name" value="S1_IF2_alpha"/>
    <property type="match status" value="1"/>
</dbReference>
<gene>
    <name evidence="6" type="ORF">IWW36_000495</name>
</gene>
<dbReference type="Gene3D" id="3.30.70.1130">
    <property type="entry name" value="EIF_2_alpha"/>
    <property type="match status" value="1"/>
</dbReference>
<dbReference type="Pfam" id="PF00575">
    <property type="entry name" value="S1"/>
    <property type="match status" value="1"/>
</dbReference>
<dbReference type="GO" id="GO:0003723">
    <property type="term" value="F:RNA binding"/>
    <property type="evidence" value="ECO:0007669"/>
    <property type="project" value="InterPro"/>
</dbReference>
<dbReference type="GO" id="GO:0005850">
    <property type="term" value="C:eukaryotic translation initiation factor 2 complex"/>
    <property type="evidence" value="ECO:0007669"/>
    <property type="project" value="TreeGrafter"/>
</dbReference>
<dbReference type="InterPro" id="IPR003029">
    <property type="entry name" value="S1_domain"/>
</dbReference>
<evidence type="ECO:0000256" key="4">
    <source>
        <dbReference type="SAM" id="MobiDB-lite"/>
    </source>
</evidence>
<feature type="compositionally biased region" description="Acidic residues" evidence="4">
    <location>
        <begin position="293"/>
        <end position="303"/>
    </location>
</feature>
<dbReference type="InterPro" id="IPR012340">
    <property type="entry name" value="NA-bd_OB-fold"/>
</dbReference>
<comment type="similarity">
    <text evidence="1">Belongs to the eIF-2-alpha family.</text>
</comment>
<name>A0A9W8LZV8_9FUNG</name>
<feature type="domain" description="S1 motif" evidence="5">
    <location>
        <begin position="14"/>
        <end position="87"/>
    </location>
</feature>
<dbReference type="SUPFAM" id="SSF50249">
    <property type="entry name" value="Nucleic acid-binding proteins"/>
    <property type="match status" value="1"/>
</dbReference>
<dbReference type="InterPro" id="IPR024054">
    <property type="entry name" value="TIF2_asu_middle_sf"/>
</dbReference>
<dbReference type="Pfam" id="PF07541">
    <property type="entry name" value="EIF_2_alpha"/>
    <property type="match status" value="1"/>
</dbReference>
<dbReference type="GO" id="GO:0033290">
    <property type="term" value="C:eukaryotic 48S preinitiation complex"/>
    <property type="evidence" value="ECO:0007669"/>
    <property type="project" value="TreeGrafter"/>
</dbReference>
<dbReference type="Proteomes" id="UP001139887">
    <property type="component" value="Unassembled WGS sequence"/>
</dbReference>
<dbReference type="PANTHER" id="PTHR10602:SF0">
    <property type="entry name" value="EUKARYOTIC TRANSLATION INITIATION FACTOR 2 SUBUNIT 1"/>
    <property type="match status" value="1"/>
</dbReference>
<keyword evidence="2" id="KW-0396">Initiation factor</keyword>
<evidence type="ECO:0000313" key="7">
    <source>
        <dbReference type="Proteomes" id="UP001139887"/>
    </source>
</evidence>
<dbReference type="EMBL" id="JANBUW010000005">
    <property type="protein sequence ID" value="KAJ2852116.1"/>
    <property type="molecule type" value="Genomic_DNA"/>
</dbReference>
<evidence type="ECO:0000256" key="1">
    <source>
        <dbReference type="ARBA" id="ARBA00007223"/>
    </source>
</evidence>
<evidence type="ECO:0000256" key="3">
    <source>
        <dbReference type="ARBA" id="ARBA00022917"/>
    </source>
</evidence>
<evidence type="ECO:0000256" key="2">
    <source>
        <dbReference type="ARBA" id="ARBA00022540"/>
    </source>
</evidence>
<comment type="caution">
    <text evidence="6">The sequence shown here is derived from an EMBL/GenBank/DDBJ whole genome shotgun (WGS) entry which is preliminary data.</text>
</comment>
<feature type="region of interest" description="Disordered" evidence="4">
    <location>
        <begin position="272"/>
        <end position="303"/>
    </location>
</feature>
<keyword evidence="7" id="KW-1185">Reference proteome</keyword>
<dbReference type="SUPFAM" id="SSF110993">
    <property type="entry name" value="eIF-2-alpha, C-terminal domain"/>
    <property type="match status" value="1"/>
</dbReference>